<organism evidence="1 2">
    <name type="scientific">Portunus trituberculatus</name>
    <name type="common">Swimming crab</name>
    <name type="synonym">Neptunus trituberculatus</name>
    <dbReference type="NCBI Taxonomy" id="210409"/>
    <lineage>
        <taxon>Eukaryota</taxon>
        <taxon>Metazoa</taxon>
        <taxon>Ecdysozoa</taxon>
        <taxon>Arthropoda</taxon>
        <taxon>Crustacea</taxon>
        <taxon>Multicrustacea</taxon>
        <taxon>Malacostraca</taxon>
        <taxon>Eumalacostraca</taxon>
        <taxon>Eucarida</taxon>
        <taxon>Decapoda</taxon>
        <taxon>Pleocyemata</taxon>
        <taxon>Brachyura</taxon>
        <taxon>Eubrachyura</taxon>
        <taxon>Portunoidea</taxon>
        <taxon>Portunidae</taxon>
        <taxon>Portuninae</taxon>
        <taxon>Portunus</taxon>
    </lineage>
</organism>
<accession>A0A5B7D3H6</accession>
<keyword evidence="2" id="KW-1185">Reference proteome</keyword>
<proteinExistence type="predicted"/>
<sequence length="64" mass="7388">MSPSRIWNEHAKTVSYWPKLYSPLIIHDVFPRLLDSPDSPFASLVMGDLPIRSKITVSLVTHYY</sequence>
<comment type="caution">
    <text evidence="1">The sequence shown here is derived from an EMBL/GenBank/DDBJ whole genome shotgun (WGS) entry which is preliminary data.</text>
</comment>
<dbReference type="EMBL" id="VSRR010000518">
    <property type="protein sequence ID" value="MPC16592.1"/>
    <property type="molecule type" value="Genomic_DNA"/>
</dbReference>
<evidence type="ECO:0000313" key="2">
    <source>
        <dbReference type="Proteomes" id="UP000324222"/>
    </source>
</evidence>
<name>A0A5B7D3H6_PORTR</name>
<gene>
    <name evidence="1" type="ORF">E2C01_009421</name>
</gene>
<evidence type="ECO:0000313" key="1">
    <source>
        <dbReference type="EMBL" id="MPC16592.1"/>
    </source>
</evidence>
<dbReference type="AlphaFoldDB" id="A0A5B7D3H6"/>
<reference evidence="1 2" key="1">
    <citation type="submission" date="2019-05" db="EMBL/GenBank/DDBJ databases">
        <title>Another draft genome of Portunus trituberculatus and its Hox gene families provides insights of decapod evolution.</title>
        <authorList>
            <person name="Jeong J.-H."/>
            <person name="Song I."/>
            <person name="Kim S."/>
            <person name="Choi T."/>
            <person name="Kim D."/>
            <person name="Ryu S."/>
            <person name="Kim W."/>
        </authorList>
    </citation>
    <scope>NUCLEOTIDE SEQUENCE [LARGE SCALE GENOMIC DNA]</scope>
    <source>
        <tissue evidence="1">Muscle</tissue>
    </source>
</reference>
<dbReference type="Proteomes" id="UP000324222">
    <property type="component" value="Unassembled WGS sequence"/>
</dbReference>
<protein>
    <submittedName>
        <fullName evidence="1">Uncharacterized protein</fullName>
    </submittedName>
</protein>